<dbReference type="SUPFAM" id="SSF101447">
    <property type="entry name" value="Formin homology 2 domain (FH2 domain)"/>
    <property type="match status" value="1"/>
</dbReference>
<evidence type="ECO:0000256" key="1">
    <source>
        <dbReference type="SAM" id="MobiDB-lite"/>
    </source>
</evidence>
<feature type="domain" description="FH2" evidence="2">
    <location>
        <begin position="1"/>
        <end position="390"/>
    </location>
</feature>
<dbReference type="InterPro" id="IPR015425">
    <property type="entry name" value="FH2_Formin"/>
</dbReference>
<dbReference type="PANTHER" id="PTHR46345:SF7">
    <property type="entry name" value="FH2 DOMAIN CONTAINING 3-RELATED"/>
    <property type="match status" value="1"/>
</dbReference>
<dbReference type="AlphaFoldDB" id="A0ABD0X6V2"/>
<dbReference type="PROSITE" id="PS51444">
    <property type="entry name" value="FH2"/>
    <property type="match status" value="1"/>
</dbReference>
<dbReference type="Gene3D" id="1.20.58.2220">
    <property type="entry name" value="Formin, FH2 domain"/>
    <property type="match status" value="1"/>
</dbReference>
<reference evidence="3 4" key="1">
    <citation type="submission" date="2024-06" db="EMBL/GenBank/DDBJ databases">
        <authorList>
            <person name="Pan Q."/>
            <person name="Wen M."/>
            <person name="Jouanno E."/>
            <person name="Zahm M."/>
            <person name="Klopp C."/>
            <person name="Cabau C."/>
            <person name="Louis A."/>
            <person name="Berthelot C."/>
            <person name="Parey E."/>
            <person name="Roest Crollius H."/>
            <person name="Montfort J."/>
            <person name="Robinson-Rechavi M."/>
            <person name="Bouchez O."/>
            <person name="Lampietro C."/>
            <person name="Lopez Roques C."/>
            <person name="Donnadieu C."/>
            <person name="Postlethwait J."/>
            <person name="Bobe J."/>
            <person name="Verreycken H."/>
            <person name="Guiguen Y."/>
        </authorList>
    </citation>
    <scope>NUCLEOTIDE SEQUENCE [LARGE SCALE GENOMIC DNA]</scope>
    <source>
        <strain evidence="3">Up_M1</strain>
        <tissue evidence="3">Testis</tissue>
    </source>
</reference>
<organism evidence="3 4">
    <name type="scientific">Umbra pygmaea</name>
    <name type="common">Eastern mudminnow</name>
    <dbReference type="NCBI Taxonomy" id="75934"/>
    <lineage>
        <taxon>Eukaryota</taxon>
        <taxon>Metazoa</taxon>
        <taxon>Chordata</taxon>
        <taxon>Craniata</taxon>
        <taxon>Vertebrata</taxon>
        <taxon>Euteleostomi</taxon>
        <taxon>Actinopterygii</taxon>
        <taxon>Neopterygii</taxon>
        <taxon>Teleostei</taxon>
        <taxon>Protacanthopterygii</taxon>
        <taxon>Esociformes</taxon>
        <taxon>Umbridae</taxon>
        <taxon>Umbra</taxon>
    </lineage>
</organism>
<comment type="caution">
    <text evidence="3">The sequence shown here is derived from an EMBL/GenBank/DDBJ whole genome shotgun (WGS) entry which is preliminary data.</text>
</comment>
<dbReference type="SMART" id="SM00498">
    <property type="entry name" value="FH2"/>
    <property type="match status" value="1"/>
</dbReference>
<keyword evidence="4" id="KW-1185">Reference proteome</keyword>
<dbReference type="Pfam" id="PF02181">
    <property type="entry name" value="FH2"/>
    <property type="match status" value="1"/>
</dbReference>
<accession>A0ABD0X6V2</accession>
<dbReference type="PANTHER" id="PTHR46345">
    <property type="entry name" value="INVERTED FORMIN-2"/>
    <property type="match status" value="1"/>
</dbReference>
<feature type="region of interest" description="Disordered" evidence="1">
    <location>
        <begin position="453"/>
        <end position="614"/>
    </location>
</feature>
<evidence type="ECO:0000313" key="3">
    <source>
        <dbReference type="EMBL" id="KAL0994899.1"/>
    </source>
</evidence>
<sequence>MRNFNWDAIPRHSVLGKRNVWTSQSPSSLEDFELDTQRMEEMFSRSDSQPLLPKTGMVKKAIRGLPPVRPGPQRVSILSSKKSMNVGIFLKQFKRPLKGLVDDLKRGNWLRFGVGKLHELCKLLPEEEEVKRLQAFSGDLTQLSEPDLFMVLLVKVPGYAERLKSLMLREEFFPLMDDMKRSIMVMIKAANELLNCDELHSIIRLVLKAGNYLNAGGYAGSAIGFRMASLLKLADTKANKPGMNLLHYVALQAQVIDASWLSFPDLLEHLGMAARVKKQEVESDFQREIRRVKEAKMDASRHPDLQLQMETFLMRAEARLTDLQTYLMDLNSLSQTVAEFFCEEPDTFQLEECCTIFHSFCQRFKMAIQDNREREAAEQRRRPRDRFRNAAKRLSTGTCSDRDLGPNTSCSGAEATLESVLHSFLNTTRPRGLARRRAPPQFPLQFPLPPCMLSPVRGSPTETCPQANSLAGEPETGAGQSVDTVPRENTLGGESDGVITLEEQDREETGEGSPGDRAGSAALGEEELQLEVKEEQGESCQELPTETEKEEGEKATPLRGLRSGSNRPTPISYKCLSKSCGQSPLQAQEEMSEEERTEPKEERREDEKEDEDVRWICEVSRQVLHYQTSRGSSSDDLTGLSDGRGTPPTSLLPPQPSSTQPATRCSRRMREEDLALYNSTRPFSRRGPAPHPSTPRCRGMREVELAGCNLGSPWVVLSPQVTHGNHTPHQWRHSFNAPGDDGGLEDGVWALPPTPTRMSTPTHPSTTTRPSLVLLGQTRTEKQPSGDPNIQQDNGWRPSSLPDCPSQRAPSQVPVLRPRSLDDVRGAAGSGFRLGDLFQRHSNLGPLTGHDTRSLEGQSYNSGILSFFRHFGERRRVGSEEQYSRGKWT</sequence>
<gene>
    <name evidence="3" type="ORF">UPYG_G00128990</name>
</gene>
<dbReference type="InterPro" id="IPR042201">
    <property type="entry name" value="FH2_Formin_sf"/>
</dbReference>
<feature type="compositionally biased region" description="Basic and acidic residues" evidence="1">
    <location>
        <begin position="597"/>
        <end position="614"/>
    </location>
</feature>
<name>A0ABD0X6V2_UMBPY</name>
<dbReference type="Proteomes" id="UP001557470">
    <property type="component" value="Unassembled WGS sequence"/>
</dbReference>
<dbReference type="EMBL" id="JAGEUA010000003">
    <property type="protein sequence ID" value="KAL0994899.1"/>
    <property type="molecule type" value="Genomic_DNA"/>
</dbReference>
<feature type="region of interest" description="Disordered" evidence="1">
    <location>
        <begin position="724"/>
        <end position="822"/>
    </location>
</feature>
<feature type="region of interest" description="Disordered" evidence="1">
    <location>
        <begin position="626"/>
        <end position="666"/>
    </location>
</feature>
<protein>
    <recommendedName>
        <fullName evidence="2">FH2 domain-containing protein</fullName>
    </recommendedName>
</protein>
<evidence type="ECO:0000313" key="4">
    <source>
        <dbReference type="Proteomes" id="UP001557470"/>
    </source>
</evidence>
<feature type="compositionally biased region" description="Low complexity" evidence="1">
    <location>
        <begin position="756"/>
        <end position="771"/>
    </location>
</feature>
<evidence type="ECO:0000259" key="2">
    <source>
        <dbReference type="PROSITE" id="PS51444"/>
    </source>
</evidence>
<feature type="compositionally biased region" description="Polar residues" evidence="1">
    <location>
        <begin position="460"/>
        <end position="469"/>
    </location>
</feature>
<proteinExistence type="predicted"/>
<feature type="compositionally biased region" description="Low complexity" evidence="1">
    <location>
        <begin position="628"/>
        <end position="649"/>
    </location>
</feature>